<dbReference type="InterPro" id="IPR050259">
    <property type="entry name" value="SDR"/>
</dbReference>
<protein>
    <submittedName>
        <fullName evidence="2">SDR family oxidoreductase</fullName>
        <ecNumber evidence="2">1.-.-.-</ecNumber>
    </submittedName>
</protein>
<organism evidence="2 3">
    <name type="scientific">Alkalicoccobacillus gibsonii</name>
    <dbReference type="NCBI Taxonomy" id="79881"/>
    <lineage>
        <taxon>Bacteria</taxon>
        <taxon>Bacillati</taxon>
        <taxon>Bacillota</taxon>
        <taxon>Bacilli</taxon>
        <taxon>Bacillales</taxon>
        <taxon>Bacillaceae</taxon>
        <taxon>Alkalicoccobacillus</taxon>
    </lineage>
</organism>
<keyword evidence="3" id="KW-1185">Reference proteome</keyword>
<reference evidence="2 3" key="1">
    <citation type="submission" date="2024-03" db="EMBL/GenBank/DDBJ databases">
        <title>Bacilli Hybrid Assemblies.</title>
        <authorList>
            <person name="Kovac J."/>
        </authorList>
    </citation>
    <scope>NUCLEOTIDE SEQUENCE [LARGE SCALE GENOMIC DNA]</scope>
    <source>
        <strain evidence="2 3">FSL R7-0666</strain>
    </source>
</reference>
<gene>
    <name evidence="2" type="ORF">MKY91_15445</name>
</gene>
<dbReference type="PRINTS" id="PR00080">
    <property type="entry name" value="SDRFAMILY"/>
</dbReference>
<dbReference type="PANTHER" id="PTHR42879">
    <property type="entry name" value="3-OXOACYL-(ACYL-CARRIER-PROTEIN) REDUCTASE"/>
    <property type="match status" value="1"/>
</dbReference>
<keyword evidence="2" id="KW-0560">Oxidoreductase</keyword>
<dbReference type="Gene3D" id="3.40.50.720">
    <property type="entry name" value="NAD(P)-binding Rossmann-like Domain"/>
    <property type="match status" value="1"/>
</dbReference>
<evidence type="ECO:0000313" key="2">
    <source>
        <dbReference type="EMBL" id="MEN0644547.1"/>
    </source>
</evidence>
<dbReference type="InterPro" id="IPR002347">
    <property type="entry name" value="SDR_fam"/>
</dbReference>
<dbReference type="PRINTS" id="PR00081">
    <property type="entry name" value="GDHRDH"/>
</dbReference>
<dbReference type="InterPro" id="IPR020904">
    <property type="entry name" value="Sc_DH/Rdtase_CS"/>
</dbReference>
<dbReference type="PROSITE" id="PS00061">
    <property type="entry name" value="ADH_SHORT"/>
    <property type="match status" value="1"/>
</dbReference>
<sequence length="254" mass="27615">MKLHTKLAVVTGAGKGIGQAIAQLFAEAGAIVILATKEKQEGIDAEKKLREAGHEAYFYQTDVEQEQSIVKLFQWVKQTYGFVDVLVNNAGITLFKSIDRTTIEDWNSVMNIDLRGTYLCSKYAVPLMHNRSGASIINISSNHAVQTLPDAEIYAAAKGGVNAMTRSMALSLGEKGIRVNAICPGFTDTPHYQKWLAESQNPMTDSTVRALHATNQVAVPNDIAELALFLATKGARQITGECIQVDGGLSVRLY</sequence>
<accession>A0ABU9VKW6</accession>
<proteinExistence type="inferred from homology"/>
<dbReference type="EMBL" id="JBCITK010000001">
    <property type="protein sequence ID" value="MEN0644547.1"/>
    <property type="molecule type" value="Genomic_DNA"/>
</dbReference>
<comment type="similarity">
    <text evidence="1">Belongs to the short-chain dehydrogenases/reductases (SDR) family.</text>
</comment>
<dbReference type="GO" id="GO:0016491">
    <property type="term" value="F:oxidoreductase activity"/>
    <property type="evidence" value="ECO:0007669"/>
    <property type="project" value="UniProtKB-KW"/>
</dbReference>
<dbReference type="Proteomes" id="UP001418796">
    <property type="component" value="Unassembled WGS sequence"/>
</dbReference>
<comment type="caution">
    <text evidence="2">The sequence shown here is derived from an EMBL/GenBank/DDBJ whole genome shotgun (WGS) entry which is preliminary data.</text>
</comment>
<dbReference type="RefSeq" id="WP_343131223.1">
    <property type="nucleotide sequence ID" value="NZ_JBCITK010000001.1"/>
</dbReference>
<dbReference type="EC" id="1.-.-.-" evidence="2"/>
<dbReference type="SUPFAM" id="SSF51735">
    <property type="entry name" value="NAD(P)-binding Rossmann-fold domains"/>
    <property type="match status" value="1"/>
</dbReference>
<dbReference type="InterPro" id="IPR036291">
    <property type="entry name" value="NAD(P)-bd_dom_sf"/>
</dbReference>
<dbReference type="Pfam" id="PF13561">
    <property type="entry name" value="adh_short_C2"/>
    <property type="match status" value="1"/>
</dbReference>
<name>A0ABU9VKW6_9BACI</name>
<dbReference type="CDD" id="cd05233">
    <property type="entry name" value="SDR_c"/>
    <property type="match status" value="1"/>
</dbReference>
<dbReference type="PANTHER" id="PTHR42879:SF2">
    <property type="entry name" value="3-OXOACYL-[ACYL-CARRIER-PROTEIN] REDUCTASE FABG"/>
    <property type="match status" value="1"/>
</dbReference>
<evidence type="ECO:0000313" key="3">
    <source>
        <dbReference type="Proteomes" id="UP001418796"/>
    </source>
</evidence>
<evidence type="ECO:0000256" key="1">
    <source>
        <dbReference type="ARBA" id="ARBA00006484"/>
    </source>
</evidence>